<dbReference type="WBParaSite" id="ES5_v2.g6871.t1">
    <property type="protein sequence ID" value="ES5_v2.g6871.t1"/>
    <property type="gene ID" value="ES5_v2.g6871"/>
</dbReference>
<name>A0AC34GQP2_9BILA</name>
<sequence length="603" mass="67481">MLSYRLLLAFAFDVASEWHFYYGDEYDEDKVKGQPDDQVQFQQMFNYLVHALPYTQSAFNWLFYAFLNHNLRHSSRCPLGTRSNITNGVENYPTSATGSMVPLWKNIQSVGSYLKTASIDTGNTLLRHSPFRSRSRIRSRSTTCLGSVIDTPTPVPISNGFLSIAGDGSTFYTSMIDLPLNEPLRCIATNETTLAKLGNSHSASALQSNSFSPKPTPDFPLLGFPPARSSSPIRLSAPISLRVPSNSPWTISEASSSSINIGMSTPSTAPISPQDGLNPTTETCESNDERCKDVTVIAFIIYPAKANSFNIDSLRGQAVCKQLKETISNIKEKIGERMFEACVRGHIPSMEELVHPSELVQLKRCILSSKRDALPPICTHNMVDDGTDPVLNAFRRTHLFNNNHDRVKVVFHPEFLSSVSPLIGLDYEDFVRGCHLGVFPSYYEPWGYTPAECTVMGVPSVTTNLSGFGNFIEKYVDQHDNYGIFIVDRRFKSASESCDQLAECLFKYSCLSRRQRVILRNRTERLSDLLDWKALGTYYREARRLALKKVYPDLELKLSQSVKKIGRPVSAVSTPNHSRPGSPHGSESDTSEQEERENIEFNS</sequence>
<evidence type="ECO:0000313" key="1">
    <source>
        <dbReference type="Proteomes" id="UP000887579"/>
    </source>
</evidence>
<evidence type="ECO:0000313" key="2">
    <source>
        <dbReference type="WBParaSite" id="ES5_v2.g6871.t1"/>
    </source>
</evidence>
<organism evidence="1 2">
    <name type="scientific">Panagrolaimus sp. ES5</name>
    <dbReference type="NCBI Taxonomy" id="591445"/>
    <lineage>
        <taxon>Eukaryota</taxon>
        <taxon>Metazoa</taxon>
        <taxon>Ecdysozoa</taxon>
        <taxon>Nematoda</taxon>
        <taxon>Chromadorea</taxon>
        <taxon>Rhabditida</taxon>
        <taxon>Tylenchina</taxon>
        <taxon>Panagrolaimomorpha</taxon>
        <taxon>Panagrolaimoidea</taxon>
        <taxon>Panagrolaimidae</taxon>
        <taxon>Panagrolaimus</taxon>
    </lineage>
</organism>
<protein>
    <submittedName>
        <fullName evidence="2">Glycogen [starch] synthase</fullName>
    </submittedName>
</protein>
<accession>A0AC34GQP2</accession>
<dbReference type="Proteomes" id="UP000887579">
    <property type="component" value="Unplaced"/>
</dbReference>
<reference evidence="2" key="1">
    <citation type="submission" date="2022-11" db="UniProtKB">
        <authorList>
            <consortium name="WormBaseParasite"/>
        </authorList>
    </citation>
    <scope>IDENTIFICATION</scope>
</reference>
<proteinExistence type="predicted"/>